<name>A0A4V6I6E1_9HELI</name>
<gene>
    <name evidence="1" type="ORF">LS72_009600</name>
</gene>
<reference evidence="1 2" key="1">
    <citation type="journal article" date="2014" name="Genome Announc.">
        <title>Draft genome sequences of eight enterohepatic helicobacter species isolated from both laboratory and wild rodents.</title>
        <authorList>
            <person name="Sheh A."/>
            <person name="Shen Z."/>
            <person name="Fox J.G."/>
        </authorList>
    </citation>
    <scope>NUCLEOTIDE SEQUENCE [LARGE SCALE GENOMIC DNA]</scope>
    <source>
        <strain evidence="1 2">MIT-03-7007</strain>
    </source>
</reference>
<comment type="caution">
    <text evidence="1">The sequence shown here is derived from an EMBL/GenBank/DDBJ whole genome shotgun (WGS) entry which is preliminary data.</text>
</comment>
<keyword evidence="2" id="KW-1185">Reference proteome</keyword>
<dbReference type="RefSeq" id="WP_034554548.1">
    <property type="nucleotide sequence ID" value="NZ_JRPC02000032.1"/>
</dbReference>
<proteinExistence type="predicted"/>
<evidence type="ECO:0000313" key="1">
    <source>
        <dbReference type="EMBL" id="TLE13756.1"/>
    </source>
</evidence>
<sequence length="118" mass="13898">MKNIDEILYQRGQEYGDFKVNCEKLLDFAKDFKSQELEHNNALGFYLSLKLARLHYGLERGKTLQELQESDSYVDLCGYVKLIKQNYNTYRMGFEKSVFDDYFTTTLKEAANSLLRQP</sequence>
<evidence type="ECO:0000313" key="2">
    <source>
        <dbReference type="Proteomes" id="UP000029920"/>
    </source>
</evidence>
<protein>
    <submittedName>
        <fullName evidence="1">Uncharacterized protein</fullName>
    </submittedName>
</protein>
<accession>A0A4V6I6E1</accession>
<dbReference type="Proteomes" id="UP000029920">
    <property type="component" value="Unassembled WGS sequence"/>
</dbReference>
<dbReference type="EMBL" id="JRPC02000032">
    <property type="protein sequence ID" value="TLE13756.1"/>
    <property type="molecule type" value="Genomic_DNA"/>
</dbReference>
<dbReference type="AlphaFoldDB" id="A0A4V6I6E1"/>
<organism evidence="1 2">
    <name type="scientific">Helicobacter apodemus</name>
    <dbReference type="NCBI Taxonomy" id="135569"/>
    <lineage>
        <taxon>Bacteria</taxon>
        <taxon>Pseudomonadati</taxon>
        <taxon>Campylobacterota</taxon>
        <taxon>Epsilonproteobacteria</taxon>
        <taxon>Campylobacterales</taxon>
        <taxon>Helicobacteraceae</taxon>
        <taxon>Helicobacter</taxon>
    </lineage>
</organism>